<sequence length="172" mass="19032">MNIRDFLKKMVPMDDELIDKAFEQKLLDENFLIDLFEPNQGKGIRLPADIYEGFDKYIIVIDMPSITHPGEIDVKATGMKLHVQGVISRPGDILPDYNLVNSEINTGKFRREIKLPGPVDINDIKQITKHAWPAPAEPGCCFPKGAPFCGINPPCGLPATNCGAAYSARARP</sequence>
<organism evidence="2 3">
    <name type="scientific">Desulfoscipio geothermicus DSM 3669</name>
    <dbReference type="NCBI Taxonomy" id="1121426"/>
    <lineage>
        <taxon>Bacteria</taxon>
        <taxon>Bacillati</taxon>
        <taxon>Bacillota</taxon>
        <taxon>Clostridia</taxon>
        <taxon>Eubacteriales</taxon>
        <taxon>Desulfallaceae</taxon>
        <taxon>Desulfoscipio</taxon>
    </lineage>
</organism>
<feature type="domain" description="SHSP" evidence="1">
    <location>
        <begin position="50"/>
        <end position="125"/>
    </location>
</feature>
<evidence type="ECO:0000259" key="1">
    <source>
        <dbReference type="Pfam" id="PF00011"/>
    </source>
</evidence>
<dbReference type="Gene3D" id="2.60.40.790">
    <property type="match status" value="1"/>
</dbReference>
<dbReference type="STRING" id="39060.SAMN05660706_11740"/>
<accession>A0A1I6DTC5</accession>
<proteinExistence type="predicted"/>
<dbReference type="OrthoDB" id="9811615at2"/>
<dbReference type="CDD" id="cd06464">
    <property type="entry name" value="ACD_sHsps-like"/>
    <property type="match status" value="1"/>
</dbReference>
<keyword evidence="3" id="KW-1185">Reference proteome</keyword>
<dbReference type="Pfam" id="PF00011">
    <property type="entry name" value="HSP20"/>
    <property type="match status" value="1"/>
</dbReference>
<dbReference type="AlphaFoldDB" id="A0A1I6DTC5"/>
<evidence type="ECO:0000313" key="3">
    <source>
        <dbReference type="Proteomes" id="UP000199584"/>
    </source>
</evidence>
<reference evidence="3" key="1">
    <citation type="submission" date="2016-10" db="EMBL/GenBank/DDBJ databases">
        <authorList>
            <person name="Varghese N."/>
            <person name="Submissions S."/>
        </authorList>
    </citation>
    <scope>NUCLEOTIDE SEQUENCE [LARGE SCALE GENOMIC DNA]</scope>
    <source>
        <strain evidence="3">DSM 3669</strain>
    </source>
</reference>
<dbReference type="Proteomes" id="UP000199584">
    <property type="component" value="Unassembled WGS sequence"/>
</dbReference>
<dbReference type="InterPro" id="IPR002068">
    <property type="entry name" value="A-crystallin/Hsp20_dom"/>
</dbReference>
<dbReference type="InterPro" id="IPR008978">
    <property type="entry name" value="HSP20-like_chaperone"/>
</dbReference>
<dbReference type="EMBL" id="FOYM01000017">
    <property type="protein sequence ID" value="SFR08709.1"/>
    <property type="molecule type" value="Genomic_DNA"/>
</dbReference>
<dbReference type="SUPFAM" id="SSF49764">
    <property type="entry name" value="HSP20-like chaperones"/>
    <property type="match status" value="1"/>
</dbReference>
<protein>
    <submittedName>
        <fullName evidence="2">Molecular chaperone IbpA, HSP20 family</fullName>
    </submittedName>
</protein>
<gene>
    <name evidence="2" type="ORF">SAMN05660706_11740</name>
</gene>
<evidence type="ECO:0000313" key="2">
    <source>
        <dbReference type="EMBL" id="SFR08709.1"/>
    </source>
</evidence>
<name>A0A1I6DTC5_9FIRM</name>